<evidence type="ECO:0000313" key="3">
    <source>
        <dbReference type="Proteomes" id="UP001458415"/>
    </source>
</evidence>
<dbReference type="Gene3D" id="2.130.10.10">
    <property type="entry name" value="YVTN repeat-like/Quinoprotein amine dehydrogenase"/>
    <property type="match status" value="1"/>
</dbReference>
<protein>
    <recommendedName>
        <fullName evidence="4">Exo-alpha-sialidase</fullName>
    </recommendedName>
</protein>
<feature type="region of interest" description="Disordered" evidence="1">
    <location>
        <begin position="1"/>
        <end position="21"/>
    </location>
</feature>
<proteinExistence type="predicted"/>
<evidence type="ECO:0000256" key="1">
    <source>
        <dbReference type="SAM" id="MobiDB-lite"/>
    </source>
</evidence>
<dbReference type="InterPro" id="IPR015943">
    <property type="entry name" value="WD40/YVTN_repeat-like_dom_sf"/>
</dbReference>
<accession>A0ABV1VXL3</accession>
<comment type="caution">
    <text evidence="2">The sequence shown here is derived from an EMBL/GenBank/DDBJ whole genome shotgun (WGS) entry which is preliminary data.</text>
</comment>
<dbReference type="Proteomes" id="UP001458415">
    <property type="component" value="Unassembled WGS sequence"/>
</dbReference>
<sequence>MLATTEAGVARSTDGGKTFGKGSGQILAFLSWPKTDALNGVDLSGGLHRSVDGGATWQKTGTVPGGQPAALTALDTGHVLAATKDGVYESRDGGKTFVKRLSISAGEGH</sequence>
<dbReference type="CDD" id="cd15482">
    <property type="entry name" value="Sialidase_non-viral"/>
    <property type="match status" value="1"/>
</dbReference>
<dbReference type="EMBL" id="JBEPCU010000026">
    <property type="protein sequence ID" value="MER6976147.1"/>
    <property type="molecule type" value="Genomic_DNA"/>
</dbReference>
<name>A0ABV1VXL3_9ACTN</name>
<organism evidence="2 3">
    <name type="scientific">Streptomyces carpinensis</name>
    <dbReference type="NCBI Taxonomy" id="66369"/>
    <lineage>
        <taxon>Bacteria</taxon>
        <taxon>Bacillati</taxon>
        <taxon>Actinomycetota</taxon>
        <taxon>Actinomycetes</taxon>
        <taxon>Kitasatosporales</taxon>
        <taxon>Streptomycetaceae</taxon>
        <taxon>Streptomyces</taxon>
    </lineage>
</organism>
<keyword evidence="3" id="KW-1185">Reference proteome</keyword>
<evidence type="ECO:0000313" key="2">
    <source>
        <dbReference type="EMBL" id="MER6976147.1"/>
    </source>
</evidence>
<dbReference type="RefSeq" id="WP_208640523.1">
    <property type="nucleotide sequence ID" value="NZ_MUBM01000016.1"/>
</dbReference>
<gene>
    <name evidence="2" type="ORF">ABT317_03625</name>
</gene>
<dbReference type="SUPFAM" id="SSF110296">
    <property type="entry name" value="Oligoxyloglucan reducing end-specific cellobiohydrolase"/>
    <property type="match status" value="1"/>
</dbReference>
<evidence type="ECO:0008006" key="4">
    <source>
        <dbReference type="Google" id="ProtNLM"/>
    </source>
</evidence>
<reference evidence="2 3" key="1">
    <citation type="submission" date="2024-06" db="EMBL/GenBank/DDBJ databases">
        <title>The Natural Products Discovery Center: Release of the First 8490 Sequenced Strains for Exploring Actinobacteria Biosynthetic Diversity.</title>
        <authorList>
            <person name="Kalkreuter E."/>
            <person name="Kautsar S.A."/>
            <person name="Yang D."/>
            <person name="Bader C.D."/>
            <person name="Teijaro C.N."/>
            <person name="Fluegel L."/>
            <person name="Davis C.M."/>
            <person name="Simpson J.R."/>
            <person name="Lauterbach L."/>
            <person name="Steele A.D."/>
            <person name="Gui C."/>
            <person name="Meng S."/>
            <person name="Li G."/>
            <person name="Viehrig K."/>
            <person name="Ye F."/>
            <person name="Su P."/>
            <person name="Kiefer A.F."/>
            <person name="Nichols A."/>
            <person name="Cepeda A.J."/>
            <person name="Yan W."/>
            <person name="Fan B."/>
            <person name="Jiang Y."/>
            <person name="Adhikari A."/>
            <person name="Zheng C.-J."/>
            <person name="Schuster L."/>
            <person name="Cowan T.M."/>
            <person name="Smanski M.J."/>
            <person name="Chevrette M.G."/>
            <person name="De Carvalho L.P.S."/>
            <person name="Shen B."/>
        </authorList>
    </citation>
    <scope>NUCLEOTIDE SEQUENCE [LARGE SCALE GENOMIC DNA]</scope>
    <source>
        <strain evidence="2 3">NPDC000634</strain>
    </source>
</reference>